<gene>
    <name evidence="2" type="ORF">M422DRAFT_48080</name>
</gene>
<protein>
    <submittedName>
        <fullName evidence="2">Uncharacterized protein</fullName>
    </submittedName>
</protein>
<dbReference type="HOGENOM" id="CLU_980624_0_0_1"/>
<sequence length="284" mass="31505">MEGDLGVTIIGWCSDAGGDSRAISPLANNSGLLGSSACPDILDAATKAAEIVKWFSSHSRVARILNQEQLKLGEKVLALIWAVITRWTSHYLSATRLLAVSKALRAAVITRSEELELAAGSRSENKQKARESILEESNEDEDHLEPLAIAANLTQASNTRMDHILLTLANLYQIYFFEESLDDEVRYSIIASLEKRWAKADQDIFILAVFFNPYIRAGFFNTAHHPCTIAGILFKKNCCLAVHGATVDYYKGDKEFSDDMMNLEPLYESSPAEGIDLNMVSLWE</sequence>
<dbReference type="EMBL" id="KN837127">
    <property type="protein sequence ID" value="KIJ42867.1"/>
    <property type="molecule type" value="Genomic_DNA"/>
</dbReference>
<feature type="region of interest" description="Disordered" evidence="1">
    <location>
        <begin position="120"/>
        <end position="141"/>
    </location>
</feature>
<proteinExistence type="predicted"/>
<dbReference type="OrthoDB" id="2423954at2759"/>
<keyword evidence="3" id="KW-1185">Reference proteome</keyword>
<accession>A0A0C9VM40</accession>
<dbReference type="AlphaFoldDB" id="A0A0C9VM40"/>
<evidence type="ECO:0000256" key="1">
    <source>
        <dbReference type="SAM" id="MobiDB-lite"/>
    </source>
</evidence>
<evidence type="ECO:0000313" key="3">
    <source>
        <dbReference type="Proteomes" id="UP000054279"/>
    </source>
</evidence>
<dbReference type="Proteomes" id="UP000054279">
    <property type="component" value="Unassembled WGS sequence"/>
</dbReference>
<evidence type="ECO:0000313" key="2">
    <source>
        <dbReference type="EMBL" id="KIJ42867.1"/>
    </source>
</evidence>
<reference evidence="2 3" key="1">
    <citation type="submission" date="2014-06" db="EMBL/GenBank/DDBJ databases">
        <title>Evolutionary Origins and Diversification of the Mycorrhizal Mutualists.</title>
        <authorList>
            <consortium name="DOE Joint Genome Institute"/>
            <consortium name="Mycorrhizal Genomics Consortium"/>
            <person name="Kohler A."/>
            <person name="Kuo A."/>
            <person name="Nagy L.G."/>
            <person name="Floudas D."/>
            <person name="Copeland A."/>
            <person name="Barry K.W."/>
            <person name="Cichocki N."/>
            <person name="Veneault-Fourrey C."/>
            <person name="LaButti K."/>
            <person name="Lindquist E.A."/>
            <person name="Lipzen A."/>
            <person name="Lundell T."/>
            <person name="Morin E."/>
            <person name="Murat C."/>
            <person name="Riley R."/>
            <person name="Ohm R."/>
            <person name="Sun H."/>
            <person name="Tunlid A."/>
            <person name="Henrissat B."/>
            <person name="Grigoriev I.V."/>
            <person name="Hibbett D.S."/>
            <person name="Martin F."/>
        </authorList>
    </citation>
    <scope>NUCLEOTIDE SEQUENCE [LARGE SCALE GENOMIC DNA]</scope>
    <source>
        <strain evidence="2 3">SS14</strain>
    </source>
</reference>
<organism evidence="2 3">
    <name type="scientific">Sphaerobolus stellatus (strain SS14)</name>
    <dbReference type="NCBI Taxonomy" id="990650"/>
    <lineage>
        <taxon>Eukaryota</taxon>
        <taxon>Fungi</taxon>
        <taxon>Dikarya</taxon>
        <taxon>Basidiomycota</taxon>
        <taxon>Agaricomycotina</taxon>
        <taxon>Agaricomycetes</taxon>
        <taxon>Phallomycetidae</taxon>
        <taxon>Geastrales</taxon>
        <taxon>Sphaerobolaceae</taxon>
        <taxon>Sphaerobolus</taxon>
    </lineage>
</organism>
<dbReference type="InterPro" id="IPR012337">
    <property type="entry name" value="RNaseH-like_sf"/>
</dbReference>
<dbReference type="SUPFAM" id="SSF53098">
    <property type="entry name" value="Ribonuclease H-like"/>
    <property type="match status" value="1"/>
</dbReference>
<feature type="compositionally biased region" description="Basic and acidic residues" evidence="1">
    <location>
        <begin position="123"/>
        <end position="133"/>
    </location>
</feature>
<name>A0A0C9VM40_SPHS4</name>